<feature type="region of interest" description="Disordered" evidence="1">
    <location>
        <begin position="127"/>
        <end position="161"/>
    </location>
</feature>
<feature type="compositionally biased region" description="Basic and acidic residues" evidence="1">
    <location>
        <begin position="139"/>
        <end position="155"/>
    </location>
</feature>
<proteinExistence type="predicted"/>
<organism evidence="2 3">
    <name type="scientific">Pristionchus entomophagus</name>
    <dbReference type="NCBI Taxonomy" id="358040"/>
    <lineage>
        <taxon>Eukaryota</taxon>
        <taxon>Metazoa</taxon>
        <taxon>Ecdysozoa</taxon>
        <taxon>Nematoda</taxon>
        <taxon>Chromadorea</taxon>
        <taxon>Rhabditida</taxon>
        <taxon>Rhabditina</taxon>
        <taxon>Diplogasteromorpha</taxon>
        <taxon>Diplogasteroidea</taxon>
        <taxon>Neodiplogasteridae</taxon>
        <taxon>Pristionchus</taxon>
    </lineage>
</organism>
<protein>
    <submittedName>
        <fullName evidence="2">Uncharacterized protein</fullName>
    </submittedName>
</protein>
<dbReference type="EMBL" id="BTSX01000001">
    <property type="protein sequence ID" value="GMS79197.1"/>
    <property type="molecule type" value="Genomic_DNA"/>
</dbReference>
<feature type="region of interest" description="Disordered" evidence="1">
    <location>
        <begin position="47"/>
        <end position="81"/>
    </location>
</feature>
<feature type="region of interest" description="Disordered" evidence="1">
    <location>
        <begin position="1"/>
        <end position="34"/>
    </location>
</feature>
<dbReference type="AlphaFoldDB" id="A0AAV5S882"/>
<evidence type="ECO:0000256" key="1">
    <source>
        <dbReference type="SAM" id="MobiDB-lite"/>
    </source>
</evidence>
<evidence type="ECO:0000313" key="2">
    <source>
        <dbReference type="EMBL" id="GMS79197.1"/>
    </source>
</evidence>
<sequence length="252" mass="27454">MKEGKRKVDKESSNEDSPSSMNGVDHTEKEWTTNAGGNWRGFSWAFGLDGSSSSVARRRGRRGPTARKGKGGGGGSEKDPMQELLELVLWNGEKEIDITEELADDYDSDEEDLEAIKRSMAREQTIRPRAAIGVSRMESGGKKRSEEGGEGEGKMNRVSSSGLSVSNLRFESLLKIGSTAESSKKSSILRLEQRTNTMEQAFKGVLDDSYICEATSSSTQKADLSTRTVFSATIVAGAEGGGEENFWDDVEF</sequence>
<gene>
    <name evidence="2" type="ORF">PENTCL1PPCAC_1372</name>
</gene>
<name>A0AAV5S882_9BILA</name>
<accession>A0AAV5S882</accession>
<feature type="compositionally biased region" description="Basic residues" evidence="1">
    <location>
        <begin position="56"/>
        <end position="70"/>
    </location>
</feature>
<feature type="compositionally biased region" description="Basic and acidic residues" evidence="1">
    <location>
        <begin position="1"/>
        <end position="13"/>
    </location>
</feature>
<keyword evidence="3" id="KW-1185">Reference proteome</keyword>
<evidence type="ECO:0000313" key="3">
    <source>
        <dbReference type="Proteomes" id="UP001432027"/>
    </source>
</evidence>
<reference evidence="2" key="1">
    <citation type="submission" date="2023-10" db="EMBL/GenBank/DDBJ databases">
        <title>Genome assembly of Pristionchus species.</title>
        <authorList>
            <person name="Yoshida K."/>
            <person name="Sommer R.J."/>
        </authorList>
    </citation>
    <scope>NUCLEOTIDE SEQUENCE</scope>
    <source>
        <strain evidence="2">RS0144</strain>
    </source>
</reference>
<comment type="caution">
    <text evidence="2">The sequence shown here is derived from an EMBL/GenBank/DDBJ whole genome shotgun (WGS) entry which is preliminary data.</text>
</comment>
<dbReference type="Proteomes" id="UP001432027">
    <property type="component" value="Unassembled WGS sequence"/>
</dbReference>